<dbReference type="PIRSF" id="PIRSF039032">
    <property type="entry name" value="HigB-2"/>
    <property type="match status" value="1"/>
</dbReference>
<dbReference type="Proteomes" id="UP001055101">
    <property type="component" value="Unassembled WGS sequence"/>
</dbReference>
<dbReference type="Pfam" id="PF06296">
    <property type="entry name" value="RelE"/>
    <property type="match status" value="1"/>
</dbReference>
<evidence type="ECO:0008006" key="4">
    <source>
        <dbReference type="Google" id="ProtNLM"/>
    </source>
</evidence>
<feature type="transmembrane region" description="Helical" evidence="1">
    <location>
        <begin position="64"/>
        <end position="81"/>
    </location>
</feature>
<keyword evidence="1" id="KW-1133">Transmembrane helix</keyword>
<evidence type="ECO:0000256" key="1">
    <source>
        <dbReference type="SAM" id="Phobius"/>
    </source>
</evidence>
<name>A0ABQ4TH68_9HYPH</name>
<keyword evidence="1" id="KW-0472">Membrane</keyword>
<sequence>MKVVRLKPYMRAMKSLGLGEQAQVQIESVIAKAPDAHPMIRGLRGVRKARFPLPGRGKSGGGRAIYYVAIAPGLLFMMTAYPKNERDDLSPEQRKAILEAIAGIKGVEP</sequence>
<comment type="caution">
    <text evidence="2">The sequence shown here is derived from an EMBL/GenBank/DDBJ whole genome shotgun (WGS) entry which is preliminary data.</text>
</comment>
<keyword evidence="3" id="KW-1185">Reference proteome</keyword>
<protein>
    <recommendedName>
        <fullName evidence="4">Addiction module toxin RelE</fullName>
    </recommendedName>
</protein>
<proteinExistence type="predicted"/>
<organism evidence="2 3">
    <name type="scientific">Methylobacterium thuringiense</name>
    <dbReference type="NCBI Taxonomy" id="1003091"/>
    <lineage>
        <taxon>Bacteria</taxon>
        <taxon>Pseudomonadati</taxon>
        <taxon>Pseudomonadota</taxon>
        <taxon>Alphaproteobacteria</taxon>
        <taxon>Hyphomicrobiales</taxon>
        <taxon>Methylobacteriaceae</taxon>
        <taxon>Methylobacterium</taxon>
    </lineage>
</organism>
<dbReference type="InterPro" id="IPR009387">
    <property type="entry name" value="HigB-2"/>
</dbReference>
<gene>
    <name evidence="2" type="ORF">EKPJFOCH_0413</name>
</gene>
<keyword evidence="1" id="KW-0812">Transmembrane</keyword>
<evidence type="ECO:0000313" key="3">
    <source>
        <dbReference type="Proteomes" id="UP001055101"/>
    </source>
</evidence>
<accession>A0ABQ4TH68</accession>
<evidence type="ECO:0000313" key="2">
    <source>
        <dbReference type="EMBL" id="GJE53943.1"/>
    </source>
</evidence>
<reference evidence="2" key="2">
    <citation type="submission" date="2021-08" db="EMBL/GenBank/DDBJ databases">
        <authorList>
            <person name="Tani A."/>
            <person name="Ola A."/>
            <person name="Ogura Y."/>
            <person name="Katsura K."/>
            <person name="Hayashi T."/>
        </authorList>
    </citation>
    <scope>NUCLEOTIDE SEQUENCE</scope>
    <source>
        <strain evidence="2">DSM 23674</strain>
    </source>
</reference>
<reference evidence="2" key="1">
    <citation type="journal article" date="2021" name="Front. Microbiol.">
        <title>Comprehensive Comparative Genomics and Phenotyping of Methylobacterium Species.</title>
        <authorList>
            <person name="Alessa O."/>
            <person name="Ogura Y."/>
            <person name="Fujitani Y."/>
            <person name="Takami H."/>
            <person name="Hayashi T."/>
            <person name="Sahin N."/>
            <person name="Tani A."/>
        </authorList>
    </citation>
    <scope>NUCLEOTIDE SEQUENCE</scope>
    <source>
        <strain evidence="2">DSM 23674</strain>
    </source>
</reference>
<dbReference type="EMBL" id="BPRA01000002">
    <property type="protein sequence ID" value="GJE53943.1"/>
    <property type="molecule type" value="Genomic_DNA"/>
</dbReference>